<dbReference type="Pfam" id="PF12911">
    <property type="entry name" value="OppC_N"/>
    <property type="match status" value="1"/>
</dbReference>
<dbReference type="SUPFAM" id="SSF161098">
    <property type="entry name" value="MetI-like"/>
    <property type="match status" value="1"/>
</dbReference>
<proteinExistence type="inferred from homology"/>
<dbReference type="NCBIfam" id="NF045476">
    <property type="entry name" value="Opp4C"/>
    <property type="match status" value="1"/>
</dbReference>
<sequence length="290" mass="31199">MNWQLGEEAEDSFKRLFWRRFRRHKLAVAGLVVIAALTLCAIFAPYLTPYKPTAMTDSFGAAPSLQHWLGTDEVGRDQLTRLIFGARVSLAVGIGAILISAIIGTLLGLVSGYFGGWVDGVIMRLTDVFMSFPYIMLILVVASIVGPGLTNIILILGFLGWPGVARLVRGSVLSVKESDYIKASVVLGFKSPRILFAHILPNTLAPILVYATSGVAGAILDEAALSFLGLGVQPPAPSWGNMLASAQSLTVLTSQPWLWIPPGLMIVLTVLSINFIGDALRDALDPKNNR</sequence>
<dbReference type="InterPro" id="IPR035906">
    <property type="entry name" value="MetI-like_sf"/>
</dbReference>
<dbReference type="InterPro" id="IPR025966">
    <property type="entry name" value="OppC_N"/>
</dbReference>
<dbReference type="InterPro" id="IPR000515">
    <property type="entry name" value="MetI-like"/>
</dbReference>
<evidence type="ECO:0000256" key="7">
    <source>
        <dbReference type="RuleBase" id="RU363032"/>
    </source>
</evidence>
<keyword evidence="2 7" id="KW-0813">Transport</keyword>
<evidence type="ECO:0000256" key="3">
    <source>
        <dbReference type="ARBA" id="ARBA00022475"/>
    </source>
</evidence>
<feature type="transmembrane region" description="Helical" evidence="7">
    <location>
        <begin position="134"/>
        <end position="159"/>
    </location>
</feature>
<feature type="domain" description="ABC transmembrane type-1" evidence="8">
    <location>
        <begin position="86"/>
        <end position="277"/>
    </location>
</feature>
<dbReference type="InterPro" id="IPR050366">
    <property type="entry name" value="BP-dependent_transpt_permease"/>
</dbReference>
<organism evidence="9 10">
    <name type="scientific">Paenibacillus puldeungensis</name>
    <dbReference type="NCBI Taxonomy" id="696536"/>
    <lineage>
        <taxon>Bacteria</taxon>
        <taxon>Bacillati</taxon>
        <taxon>Bacillota</taxon>
        <taxon>Bacilli</taxon>
        <taxon>Bacillales</taxon>
        <taxon>Paenibacillaceae</taxon>
        <taxon>Paenibacillus</taxon>
    </lineage>
</organism>
<dbReference type="PANTHER" id="PTHR43386:SF1">
    <property type="entry name" value="D,D-DIPEPTIDE TRANSPORT SYSTEM PERMEASE PROTEIN DDPC-RELATED"/>
    <property type="match status" value="1"/>
</dbReference>
<reference evidence="10" key="1">
    <citation type="journal article" date="2019" name="Int. J. Syst. Evol. Microbiol.">
        <title>The Global Catalogue of Microorganisms (GCM) 10K type strain sequencing project: providing services to taxonomists for standard genome sequencing and annotation.</title>
        <authorList>
            <consortium name="The Broad Institute Genomics Platform"/>
            <consortium name="The Broad Institute Genome Sequencing Center for Infectious Disease"/>
            <person name="Wu L."/>
            <person name="Ma J."/>
        </authorList>
    </citation>
    <scope>NUCLEOTIDE SEQUENCE [LARGE SCALE GENOMIC DNA]</scope>
    <source>
        <strain evidence="10">CCUG 59189</strain>
    </source>
</reference>
<comment type="caution">
    <text evidence="9">The sequence shown here is derived from an EMBL/GenBank/DDBJ whole genome shotgun (WGS) entry which is preliminary data.</text>
</comment>
<evidence type="ECO:0000256" key="6">
    <source>
        <dbReference type="ARBA" id="ARBA00023136"/>
    </source>
</evidence>
<feature type="transmembrane region" description="Helical" evidence="7">
    <location>
        <begin position="26"/>
        <end position="47"/>
    </location>
</feature>
<dbReference type="InterPro" id="IPR053523">
    <property type="entry name" value="Oligopeptide_permease_AppC"/>
</dbReference>
<evidence type="ECO:0000313" key="10">
    <source>
        <dbReference type="Proteomes" id="UP001597262"/>
    </source>
</evidence>
<evidence type="ECO:0000256" key="4">
    <source>
        <dbReference type="ARBA" id="ARBA00022692"/>
    </source>
</evidence>
<accession>A0ABW3RQI6</accession>
<dbReference type="PROSITE" id="PS50928">
    <property type="entry name" value="ABC_TM1"/>
    <property type="match status" value="1"/>
</dbReference>
<dbReference type="Proteomes" id="UP001597262">
    <property type="component" value="Unassembled WGS sequence"/>
</dbReference>
<keyword evidence="10" id="KW-1185">Reference proteome</keyword>
<keyword evidence="5 7" id="KW-1133">Transmembrane helix</keyword>
<evidence type="ECO:0000313" key="9">
    <source>
        <dbReference type="EMBL" id="MFD1174723.1"/>
    </source>
</evidence>
<name>A0ABW3RQI6_9BACL</name>
<keyword evidence="3" id="KW-1003">Cell membrane</keyword>
<dbReference type="Gene3D" id="1.10.3720.10">
    <property type="entry name" value="MetI-like"/>
    <property type="match status" value="1"/>
</dbReference>
<evidence type="ECO:0000256" key="1">
    <source>
        <dbReference type="ARBA" id="ARBA00004651"/>
    </source>
</evidence>
<evidence type="ECO:0000259" key="8">
    <source>
        <dbReference type="PROSITE" id="PS50928"/>
    </source>
</evidence>
<dbReference type="RefSeq" id="WP_379316337.1">
    <property type="nucleotide sequence ID" value="NZ_JBHTLM010000001.1"/>
</dbReference>
<keyword evidence="6 7" id="KW-0472">Membrane</keyword>
<evidence type="ECO:0000256" key="5">
    <source>
        <dbReference type="ARBA" id="ARBA00022989"/>
    </source>
</evidence>
<dbReference type="EMBL" id="JBHTLM010000001">
    <property type="protein sequence ID" value="MFD1174723.1"/>
    <property type="molecule type" value="Genomic_DNA"/>
</dbReference>
<feature type="transmembrane region" description="Helical" evidence="7">
    <location>
        <begin position="257"/>
        <end position="280"/>
    </location>
</feature>
<dbReference type="CDD" id="cd06261">
    <property type="entry name" value="TM_PBP2"/>
    <property type="match status" value="1"/>
</dbReference>
<dbReference type="PANTHER" id="PTHR43386">
    <property type="entry name" value="OLIGOPEPTIDE TRANSPORT SYSTEM PERMEASE PROTEIN APPC"/>
    <property type="match status" value="1"/>
</dbReference>
<feature type="transmembrane region" description="Helical" evidence="7">
    <location>
        <begin position="88"/>
        <end position="114"/>
    </location>
</feature>
<evidence type="ECO:0000256" key="2">
    <source>
        <dbReference type="ARBA" id="ARBA00022448"/>
    </source>
</evidence>
<comment type="subcellular location">
    <subcellularLocation>
        <location evidence="1 7">Cell membrane</location>
        <topology evidence="1 7">Multi-pass membrane protein</topology>
    </subcellularLocation>
</comment>
<gene>
    <name evidence="9" type="primary">opp4C</name>
    <name evidence="9" type="ORF">ACFQ3W_00165</name>
</gene>
<keyword evidence="4 7" id="KW-0812">Transmembrane</keyword>
<protein>
    <submittedName>
        <fullName evidence="9">Oligopeptide ABC transporter permease</fullName>
    </submittedName>
</protein>
<dbReference type="Pfam" id="PF00528">
    <property type="entry name" value="BPD_transp_1"/>
    <property type="match status" value="1"/>
</dbReference>
<comment type="similarity">
    <text evidence="7">Belongs to the binding-protein-dependent transport system permease family.</text>
</comment>